<evidence type="ECO:0000313" key="1">
    <source>
        <dbReference type="EMBL" id="OZG58359.1"/>
    </source>
</evidence>
<keyword evidence="2" id="KW-1185">Reference proteome</keyword>
<evidence type="ECO:0000313" key="2">
    <source>
        <dbReference type="Proteomes" id="UP000216444"/>
    </source>
</evidence>
<dbReference type="EMBL" id="MWWV01000004">
    <property type="protein sequence ID" value="OZG58359.1"/>
    <property type="molecule type" value="Genomic_DNA"/>
</dbReference>
<dbReference type="RefSeq" id="WP_094662770.1">
    <property type="nucleotide sequence ID" value="NZ_MWWV01000004.1"/>
</dbReference>
<name>A0A261FGU5_9BIFI</name>
<protein>
    <submittedName>
        <fullName evidence="1">Uncharacterized protein</fullName>
    </submittedName>
</protein>
<comment type="caution">
    <text evidence="1">The sequence shown here is derived from an EMBL/GenBank/DDBJ whole genome shotgun (WGS) entry which is preliminary data.</text>
</comment>
<dbReference type="AlphaFoldDB" id="A0A261FGU5"/>
<sequence>MTQLYQYIASNTVDVINQSDDMLSNAANGLNIFEGCPCPTVLQESRALISSFAIAHATMARDLTEALAQAKALTWEGPAGERFHKDVDGALVYSQAAENGAELTLRFIESAEAQI</sequence>
<gene>
    <name evidence="1" type="ORF">BTIS_0728</name>
</gene>
<accession>A0A261FGU5</accession>
<dbReference type="Proteomes" id="UP000216444">
    <property type="component" value="Unassembled WGS sequence"/>
</dbReference>
<proteinExistence type="predicted"/>
<organism evidence="1 2">
    <name type="scientific">Bifidobacterium tissieri</name>
    <dbReference type="NCBI Taxonomy" id="1630162"/>
    <lineage>
        <taxon>Bacteria</taxon>
        <taxon>Bacillati</taxon>
        <taxon>Actinomycetota</taxon>
        <taxon>Actinomycetes</taxon>
        <taxon>Bifidobacteriales</taxon>
        <taxon>Bifidobacteriaceae</taxon>
        <taxon>Bifidobacterium</taxon>
    </lineage>
</organism>
<reference evidence="1 2" key="1">
    <citation type="journal article" date="2017" name="BMC Genomics">
        <title>Comparative genomic and phylogenomic analyses of the Bifidobacteriaceae family.</title>
        <authorList>
            <person name="Lugli G.A."/>
            <person name="Milani C."/>
            <person name="Turroni F."/>
            <person name="Duranti S."/>
            <person name="Mancabelli L."/>
            <person name="Mangifesta M."/>
            <person name="Ferrario C."/>
            <person name="Modesto M."/>
            <person name="Mattarelli P."/>
            <person name="Jiri K."/>
            <person name="van Sinderen D."/>
            <person name="Ventura M."/>
        </authorList>
    </citation>
    <scope>NUCLEOTIDE SEQUENCE [LARGE SCALE GENOMIC DNA]</scope>
    <source>
        <strain evidence="1 2">DSM 100201</strain>
    </source>
</reference>